<dbReference type="InterPro" id="IPR024775">
    <property type="entry name" value="DinB-like"/>
</dbReference>
<proteinExistence type="predicted"/>
<reference evidence="2 3" key="1">
    <citation type="submission" date="2017-08" db="EMBL/GenBank/DDBJ databases">
        <title>Virgibacillus indicus sp. nov. and Virgibacillus profoundi sp. nov, two moderately halophilic bacteria isolated from marine sediment by using the Microfluidic Streak Plate.</title>
        <authorList>
            <person name="Xu B."/>
            <person name="Hu B."/>
            <person name="Wang J."/>
            <person name="Zhu Y."/>
            <person name="Huang L."/>
            <person name="Du W."/>
            <person name="Huang Y."/>
        </authorList>
    </citation>
    <scope>NUCLEOTIDE SEQUENCE [LARGE SCALE GENOMIC DNA]</scope>
    <source>
        <strain evidence="2 3">IO3-P3-H5</strain>
    </source>
</reference>
<sequence length="163" mass="19087">MINKEYILMEVFYMSKQFEMTRSAFLSFVKDLDEETADMQVRYFNNTIRWHIGHVLVTAEGLLFGYPKQSTNFPEGYNKLFASGTKPADWDTEAPELSVLVECLEEQQPRINELSEDFFKQDLPYTLPFGNFKTYGDIYEMIIQHESEHLGKMKAMKQVVQAQ</sequence>
<dbReference type="AlphaFoldDB" id="A0A2A2IEY8"/>
<feature type="domain" description="DinB-like" evidence="1">
    <location>
        <begin position="17"/>
        <end position="151"/>
    </location>
</feature>
<dbReference type="SUPFAM" id="SSF109854">
    <property type="entry name" value="DinB/YfiT-like putative metalloenzymes"/>
    <property type="match status" value="1"/>
</dbReference>
<dbReference type="Pfam" id="PF12867">
    <property type="entry name" value="DinB_2"/>
    <property type="match status" value="1"/>
</dbReference>
<evidence type="ECO:0000259" key="1">
    <source>
        <dbReference type="Pfam" id="PF12867"/>
    </source>
</evidence>
<accession>A0A2A2IEY8</accession>
<dbReference type="EMBL" id="NPOA01000006">
    <property type="protein sequence ID" value="PAV29653.1"/>
    <property type="molecule type" value="Genomic_DNA"/>
</dbReference>
<dbReference type="Proteomes" id="UP000218887">
    <property type="component" value="Unassembled WGS sequence"/>
</dbReference>
<evidence type="ECO:0000313" key="2">
    <source>
        <dbReference type="EMBL" id="PAV29653.1"/>
    </source>
</evidence>
<dbReference type="Gene3D" id="1.20.120.450">
    <property type="entry name" value="dinb family like domain"/>
    <property type="match status" value="1"/>
</dbReference>
<gene>
    <name evidence="2" type="ORF">CIL05_09780</name>
</gene>
<organism evidence="2 3">
    <name type="scientific">Virgibacillus profundi</name>
    <dbReference type="NCBI Taxonomy" id="2024555"/>
    <lineage>
        <taxon>Bacteria</taxon>
        <taxon>Bacillati</taxon>
        <taxon>Bacillota</taxon>
        <taxon>Bacilli</taxon>
        <taxon>Bacillales</taxon>
        <taxon>Bacillaceae</taxon>
        <taxon>Virgibacillus</taxon>
    </lineage>
</organism>
<protein>
    <recommendedName>
        <fullName evidence="1">DinB-like domain-containing protein</fullName>
    </recommendedName>
</protein>
<comment type="caution">
    <text evidence="2">The sequence shown here is derived from an EMBL/GenBank/DDBJ whole genome shotgun (WGS) entry which is preliminary data.</text>
</comment>
<dbReference type="InterPro" id="IPR034660">
    <property type="entry name" value="DinB/YfiT-like"/>
</dbReference>
<dbReference type="OrthoDB" id="4295522at2"/>
<keyword evidence="3" id="KW-1185">Reference proteome</keyword>
<name>A0A2A2IEY8_9BACI</name>
<evidence type="ECO:0000313" key="3">
    <source>
        <dbReference type="Proteomes" id="UP000218887"/>
    </source>
</evidence>